<organism evidence="2 3">
    <name type="scientific">Ridgeia piscesae</name>
    <name type="common">Tubeworm</name>
    <dbReference type="NCBI Taxonomy" id="27915"/>
    <lineage>
        <taxon>Eukaryota</taxon>
        <taxon>Metazoa</taxon>
        <taxon>Spiralia</taxon>
        <taxon>Lophotrochozoa</taxon>
        <taxon>Annelida</taxon>
        <taxon>Polychaeta</taxon>
        <taxon>Sedentaria</taxon>
        <taxon>Canalipalpata</taxon>
        <taxon>Sabellida</taxon>
        <taxon>Siboglinidae</taxon>
        <taxon>Ridgeia</taxon>
    </lineage>
</organism>
<protein>
    <submittedName>
        <fullName evidence="2">Uncharacterized protein</fullName>
    </submittedName>
</protein>
<reference evidence="2" key="1">
    <citation type="journal article" date="2023" name="Mol. Biol. Evol.">
        <title>Third-Generation Sequencing Reveals the Adaptive Role of the Epigenome in Three Deep-Sea Polychaetes.</title>
        <authorList>
            <person name="Perez M."/>
            <person name="Aroh O."/>
            <person name="Sun Y."/>
            <person name="Lan Y."/>
            <person name="Juniper S.K."/>
            <person name="Young C.R."/>
            <person name="Angers B."/>
            <person name="Qian P.Y."/>
        </authorList>
    </citation>
    <scope>NUCLEOTIDE SEQUENCE</scope>
    <source>
        <strain evidence="2">R07B-5</strain>
    </source>
</reference>
<feature type="compositionally biased region" description="Polar residues" evidence="1">
    <location>
        <begin position="263"/>
        <end position="272"/>
    </location>
</feature>
<gene>
    <name evidence="2" type="ORF">NP493_2084g00012</name>
</gene>
<evidence type="ECO:0000313" key="2">
    <source>
        <dbReference type="EMBL" id="KAK2155320.1"/>
    </source>
</evidence>
<feature type="region of interest" description="Disordered" evidence="1">
    <location>
        <begin position="243"/>
        <end position="277"/>
    </location>
</feature>
<dbReference type="AlphaFoldDB" id="A0AAD9N3G0"/>
<proteinExistence type="predicted"/>
<evidence type="ECO:0000313" key="3">
    <source>
        <dbReference type="Proteomes" id="UP001209878"/>
    </source>
</evidence>
<comment type="caution">
    <text evidence="2">The sequence shown here is derived from an EMBL/GenBank/DDBJ whole genome shotgun (WGS) entry which is preliminary data.</text>
</comment>
<feature type="region of interest" description="Disordered" evidence="1">
    <location>
        <begin position="304"/>
        <end position="341"/>
    </location>
</feature>
<dbReference type="EMBL" id="JAODUO010002084">
    <property type="protein sequence ID" value="KAK2155320.1"/>
    <property type="molecule type" value="Genomic_DNA"/>
</dbReference>
<accession>A0AAD9N3G0</accession>
<keyword evidence="3" id="KW-1185">Reference proteome</keyword>
<name>A0AAD9N3G0_RIDPI</name>
<dbReference type="Proteomes" id="UP001209878">
    <property type="component" value="Unassembled WGS sequence"/>
</dbReference>
<evidence type="ECO:0000256" key="1">
    <source>
        <dbReference type="SAM" id="MobiDB-lite"/>
    </source>
</evidence>
<sequence>MHNQSNVSLFLFTVFLQKKIINQHFARQGLLDYTSNCDIWYTSCNSCCYHRTHHFHHVVTTRHYDPSLPYAITTFHYLLPLQHAFATRHCRTLLPHARIHFQFLTPCVVCYSVEIYQGRLSWFQDSQFLKDLENDSVDSDIIDEELGVLQEANTLTRREKVVKLLQSSPVQVLLCLAVLLDAGIVIAQILLDLHAVKAKVHRREEELNVVLQYIKETRSAELNSYTGNDVNHILQLLREHRPSHWQTPTNPARGDDESHSGVRPTSGSVATDTSDDEQRRLAVACRNYYRTLSTGRHAMDANKTVLKPDSNSPKGVVHRPRDSPPVTPGAARPHVTGRETSEWHFTDNDDIDLLHDVAHGLHFASIGVLGFLVLEVRTNTRL</sequence>